<proteinExistence type="predicted"/>
<dbReference type="EMBL" id="CP003350">
    <property type="protein sequence ID" value="AFC85835.1"/>
    <property type="molecule type" value="Genomic_DNA"/>
</dbReference>
<dbReference type="SUPFAM" id="SSF102588">
    <property type="entry name" value="LmbE-like"/>
    <property type="match status" value="1"/>
</dbReference>
<dbReference type="AlphaFoldDB" id="H8L5T5"/>
<organism evidence="1 2">
    <name type="scientific">Frateuria aurantia (strain ATCC 33424 / DSM 6220 / KCTC 2777 / LMG 1558 / NBRC 3245 / NCIMB 13370)</name>
    <name type="common">Acetobacter aurantius</name>
    <dbReference type="NCBI Taxonomy" id="767434"/>
    <lineage>
        <taxon>Bacteria</taxon>
        <taxon>Pseudomonadati</taxon>
        <taxon>Pseudomonadota</taxon>
        <taxon>Gammaproteobacteria</taxon>
        <taxon>Lysobacterales</taxon>
        <taxon>Rhodanobacteraceae</taxon>
        <taxon>Frateuria</taxon>
    </lineage>
</organism>
<dbReference type="PANTHER" id="PTHR12993">
    <property type="entry name" value="N-ACETYLGLUCOSAMINYL-PHOSPHATIDYLINOSITOL DE-N-ACETYLASE-RELATED"/>
    <property type="match status" value="1"/>
</dbReference>
<evidence type="ECO:0000313" key="2">
    <source>
        <dbReference type="Proteomes" id="UP000005234"/>
    </source>
</evidence>
<accession>H8L5T5</accession>
<dbReference type="eggNOG" id="COG2120">
    <property type="taxonomic scope" value="Bacteria"/>
</dbReference>
<dbReference type="Pfam" id="PF02585">
    <property type="entry name" value="PIG-L"/>
    <property type="match status" value="1"/>
</dbReference>
<dbReference type="KEGG" id="fau:Fraau_1405"/>
<dbReference type="Gene3D" id="3.40.50.10320">
    <property type="entry name" value="LmbE-like"/>
    <property type="match status" value="1"/>
</dbReference>
<dbReference type="InterPro" id="IPR003737">
    <property type="entry name" value="GlcNAc_PI_deacetylase-related"/>
</dbReference>
<keyword evidence="2" id="KW-1185">Reference proteome</keyword>
<gene>
    <name evidence="1" type="ordered locus">Fraau_1405</name>
</gene>
<dbReference type="InterPro" id="IPR024078">
    <property type="entry name" value="LmbE-like_dom_sf"/>
</dbReference>
<name>H8L5T5_FRAAD</name>
<reference evidence="1" key="1">
    <citation type="submission" date="2012-02" db="EMBL/GenBank/DDBJ databases">
        <title>The complete genome of Frateuria aurantia DSM 6220.</title>
        <authorList>
            <consortium name="US DOE Joint Genome Institute (JGI-PGF)"/>
            <person name="Lucas S."/>
            <person name="Copeland A."/>
            <person name="Lapidus A."/>
            <person name="Glavina del Rio T."/>
            <person name="Dalin E."/>
            <person name="Tice H."/>
            <person name="Bruce D."/>
            <person name="Goodwin L."/>
            <person name="Pitluck S."/>
            <person name="Peters L."/>
            <person name="Ovchinnikova G."/>
            <person name="Teshima H."/>
            <person name="Kyrpides N."/>
            <person name="Mavromatis K."/>
            <person name="Ivanova N."/>
            <person name="Brettin T."/>
            <person name="Detter J.C."/>
            <person name="Han C."/>
            <person name="Larimer F."/>
            <person name="Land M."/>
            <person name="Hauser L."/>
            <person name="Markowitz V."/>
            <person name="Cheng J.-F."/>
            <person name="Hugenholtz P."/>
            <person name="Woyke T."/>
            <person name="Wu D."/>
            <person name="Brambilla E."/>
            <person name="Klenk H.-P."/>
            <person name="Eisen J.A."/>
        </authorList>
    </citation>
    <scope>NUCLEOTIDE SEQUENCE</scope>
    <source>
        <strain evidence="1">DSM 6220</strain>
    </source>
</reference>
<sequence>MMRAMPLPDAGTRLMVVAPHPDDETLGCAELMQAVRDAGGEVAIVLLTDGEANPWPQRWVERRWRLEAADRRRWGALRQAEMRSALQCMGLDGIRLIRFGWPDLGVTSLLLDPRGDAVAALLREIQAFAPSMVLGPDLSDRHPDHGSAHVLLRLALHACGTSAPRMLGYGLHGGGATKGGWQLTSIDMGWTLRKRAAMECYASQLRLSGGRFRRLVRRPEIYLPPSQAAIAVDGRVRLPWRPGWLARRAGLRLLARDAGGLQSWSWDRAPLARRGDGGYDLQRQDRPWSKGPCFLRLESGGGGPWIFDTWGWWCVGPGDVDV</sequence>
<dbReference type="OrthoDB" id="9790023at2"/>
<dbReference type="GO" id="GO:0016811">
    <property type="term" value="F:hydrolase activity, acting on carbon-nitrogen (but not peptide) bonds, in linear amides"/>
    <property type="evidence" value="ECO:0007669"/>
    <property type="project" value="TreeGrafter"/>
</dbReference>
<dbReference type="Proteomes" id="UP000005234">
    <property type="component" value="Chromosome"/>
</dbReference>
<evidence type="ECO:0000313" key="1">
    <source>
        <dbReference type="EMBL" id="AFC85835.1"/>
    </source>
</evidence>
<dbReference type="HOGENOM" id="CLU_841662_0_0_6"/>
<dbReference type="STRING" id="767434.Fraau_1405"/>
<protein>
    <submittedName>
        <fullName evidence="1">Putative LmbE-like protein</fullName>
    </submittedName>
</protein>
<dbReference type="PANTHER" id="PTHR12993:SF29">
    <property type="entry name" value="BLR3841 PROTEIN"/>
    <property type="match status" value="1"/>
</dbReference>